<keyword evidence="8" id="KW-1185">Reference proteome</keyword>
<dbReference type="SUPFAM" id="SSF46966">
    <property type="entry name" value="Spectrin repeat"/>
    <property type="match status" value="1"/>
</dbReference>
<protein>
    <recommendedName>
        <fullName evidence="6">Nesprin-1 spectrin repeats region domain-containing protein</fullName>
    </recommendedName>
</protein>
<keyword evidence="3" id="KW-0677">Repeat</keyword>
<evidence type="ECO:0000313" key="8">
    <source>
        <dbReference type="Proteomes" id="UP001482620"/>
    </source>
</evidence>
<feature type="domain" description="Nesprin-1 spectrin repeats region" evidence="6">
    <location>
        <begin position="2"/>
        <end position="150"/>
    </location>
</feature>
<evidence type="ECO:0000256" key="1">
    <source>
        <dbReference type="ARBA" id="ARBA00004308"/>
    </source>
</evidence>
<evidence type="ECO:0000259" key="6">
    <source>
        <dbReference type="Pfam" id="PF25034"/>
    </source>
</evidence>
<evidence type="ECO:0000313" key="7">
    <source>
        <dbReference type="EMBL" id="MEQ2225826.1"/>
    </source>
</evidence>
<dbReference type="EMBL" id="JAHRIQ010013870">
    <property type="protein sequence ID" value="MEQ2225826.1"/>
    <property type="molecule type" value="Genomic_DNA"/>
</dbReference>
<dbReference type="Proteomes" id="UP001482620">
    <property type="component" value="Unassembled WGS sequence"/>
</dbReference>
<dbReference type="PANTHER" id="PTHR14514:SF4">
    <property type="entry name" value="NESPRIN-2"/>
    <property type="match status" value="1"/>
</dbReference>
<dbReference type="Pfam" id="PF25034">
    <property type="entry name" value="Spectrin_SYNE1"/>
    <property type="match status" value="1"/>
</dbReference>
<feature type="non-terminal residue" evidence="7">
    <location>
        <position position="1"/>
    </location>
</feature>
<comment type="subcellular location">
    <subcellularLocation>
        <location evidence="1">Endomembrane system</location>
    </subcellularLocation>
</comment>
<name>A0ABV0SZB6_9TELE</name>
<feature type="compositionally biased region" description="Polar residues" evidence="5">
    <location>
        <begin position="742"/>
        <end position="780"/>
    </location>
</feature>
<feature type="compositionally biased region" description="Basic residues" evidence="5">
    <location>
        <begin position="498"/>
        <end position="507"/>
    </location>
</feature>
<keyword evidence="4" id="KW-0472">Membrane</keyword>
<evidence type="ECO:0000256" key="4">
    <source>
        <dbReference type="ARBA" id="ARBA00023136"/>
    </source>
</evidence>
<organism evidence="7 8">
    <name type="scientific">Ilyodon furcidens</name>
    <name type="common">goldbreast splitfin</name>
    <dbReference type="NCBI Taxonomy" id="33524"/>
    <lineage>
        <taxon>Eukaryota</taxon>
        <taxon>Metazoa</taxon>
        <taxon>Chordata</taxon>
        <taxon>Craniata</taxon>
        <taxon>Vertebrata</taxon>
        <taxon>Euteleostomi</taxon>
        <taxon>Actinopterygii</taxon>
        <taxon>Neopterygii</taxon>
        <taxon>Teleostei</taxon>
        <taxon>Neoteleostei</taxon>
        <taxon>Acanthomorphata</taxon>
        <taxon>Ovalentaria</taxon>
        <taxon>Atherinomorphae</taxon>
        <taxon>Cyprinodontiformes</taxon>
        <taxon>Goodeidae</taxon>
        <taxon>Ilyodon</taxon>
    </lineage>
</organism>
<feature type="region of interest" description="Disordered" evidence="5">
    <location>
        <begin position="733"/>
        <end position="786"/>
    </location>
</feature>
<sequence>EINKQELPSLLEAAIRRLKQISEKYSSKSALAADYHHVGQQVKQLEENTAVVLEEVSSAKIMMGRVLSAWDSYNDCLSSLQAWLEQGSATHSPGNTSVVTSESMSEWGSRHALLNEVGNFLMESTDPQTSRGLAEELRKLNKQWAEFVKRNTLEKTTEPSADDPANTQDLQYLIREATLILKEPLEAMANPLRVYRKRLQFTIRKIKEVNLGVLEPSPECPPDQLQKLRLAIPEVMQTLFEAEQVCAELQHSVSGLDTRLAELLLWEMEARELYKLLRATDRQQKVQGQDPRARVIISRGLQLEGQVVTEEQDLQVIVMTNQKSTPIQYLHASAMQKRVQTVVAQSQEAIGLLSSLGAKRDRSRSPSPSKVFIQAKAQPQHLRQSETRLPTHQSETNGYSTVQALPQWAQQATQISPHGYVLGVSCTQPQVSPQTNTQSWIQTLPQIRSQSHIQQSPQTGAFNVVQKEQDQIQQQTWFQPQLQPYQQPQCETYLPAQHHTHTQHHSHSQMQTQIPLQPQPPHPQLSTQNKLHTLQHQSQTETQTQLLLPSKIHAKTNEPQSNPLPQQVSLQPIHSQVMLDPVIEFKSASPPLPKPLAQADLDLPAAFDLLTQTTGQSSAKPKTEPVTDHIQLIATATTMLNVESTSKEKEQKQITLETMAQKQPKVHSLPVPGVVSVIQPLPEPQVQEKPVVLSPTKADVESTQQSIVVSETSSQPAAQSQFRTSVQSVTELKVQSLPPSKPQAQFPSQTQQLAQSAMLTKSQTSTLSRAQSSPQTSPKTQPVPLLTPHIQAESPDLFTETSSLAQAPSQAYTEAYVKAQALARNHFEEAKHCLQAHIMETICVFKDKCLSAEQASVKEVNRI</sequence>
<feature type="region of interest" description="Disordered" evidence="5">
    <location>
        <begin position="498"/>
        <end position="543"/>
    </location>
</feature>
<dbReference type="PANTHER" id="PTHR14514">
    <property type="entry name" value="PKA ANCHORING PROTEIN"/>
    <property type="match status" value="1"/>
</dbReference>
<evidence type="ECO:0000256" key="3">
    <source>
        <dbReference type="ARBA" id="ARBA00022737"/>
    </source>
</evidence>
<accession>A0ABV0SZB6</accession>
<reference evidence="7 8" key="1">
    <citation type="submission" date="2021-06" db="EMBL/GenBank/DDBJ databases">
        <authorList>
            <person name="Palmer J.M."/>
        </authorList>
    </citation>
    <scope>NUCLEOTIDE SEQUENCE [LARGE SCALE GENOMIC DNA]</scope>
    <source>
        <strain evidence="8">if_2019</strain>
        <tissue evidence="7">Muscle</tissue>
    </source>
</reference>
<comment type="caution">
    <text evidence="7">The sequence shown here is derived from an EMBL/GenBank/DDBJ whole genome shotgun (WGS) entry which is preliminary data.</text>
</comment>
<feature type="compositionally biased region" description="Low complexity" evidence="5">
    <location>
        <begin position="524"/>
        <end position="543"/>
    </location>
</feature>
<keyword evidence="2" id="KW-0597">Phosphoprotein</keyword>
<dbReference type="InterPro" id="IPR057057">
    <property type="entry name" value="Spectrin_SYNE1"/>
</dbReference>
<evidence type="ECO:0000256" key="5">
    <source>
        <dbReference type="SAM" id="MobiDB-lite"/>
    </source>
</evidence>
<proteinExistence type="predicted"/>
<evidence type="ECO:0000256" key="2">
    <source>
        <dbReference type="ARBA" id="ARBA00022553"/>
    </source>
</evidence>
<gene>
    <name evidence="7" type="ORF">ILYODFUR_021434</name>
</gene>